<dbReference type="InterPro" id="IPR001343">
    <property type="entry name" value="Hemolysn_Ca-bd"/>
</dbReference>
<feature type="signal peptide" evidence="4">
    <location>
        <begin position="1"/>
        <end position="27"/>
    </location>
</feature>
<dbReference type="GO" id="GO:0005576">
    <property type="term" value="C:extracellular region"/>
    <property type="evidence" value="ECO:0007669"/>
    <property type="project" value="UniProtKB-SubCell"/>
</dbReference>
<keyword evidence="2" id="KW-0964">Secreted</keyword>
<dbReference type="PANTHER" id="PTHR38340">
    <property type="entry name" value="S-LAYER PROTEIN"/>
    <property type="match status" value="1"/>
</dbReference>
<name>A0A852RXR4_9ACTN</name>
<evidence type="ECO:0000313" key="5">
    <source>
        <dbReference type="EMBL" id="NYD32644.1"/>
    </source>
</evidence>
<comment type="caution">
    <text evidence="5">The sequence shown here is derived from an EMBL/GenBank/DDBJ whole genome shotgun (WGS) entry which is preliminary data.</text>
</comment>
<evidence type="ECO:0000313" key="6">
    <source>
        <dbReference type="Proteomes" id="UP000582231"/>
    </source>
</evidence>
<dbReference type="PANTHER" id="PTHR38340:SF1">
    <property type="entry name" value="S-LAYER PROTEIN"/>
    <property type="match status" value="1"/>
</dbReference>
<dbReference type="PROSITE" id="PS00330">
    <property type="entry name" value="HEMOLYSIN_CALCIUM"/>
    <property type="match status" value="1"/>
</dbReference>
<dbReference type="RefSeq" id="WP_179728792.1">
    <property type="nucleotide sequence ID" value="NZ_BAABEF010000001.1"/>
</dbReference>
<evidence type="ECO:0000256" key="1">
    <source>
        <dbReference type="ARBA" id="ARBA00004613"/>
    </source>
</evidence>
<dbReference type="Gene3D" id="2.150.10.10">
    <property type="entry name" value="Serralysin-like metalloprotease, C-terminal"/>
    <property type="match status" value="2"/>
</dbReference>
<dbReference type="Pfam" id="PF00353">
    <property type="entry name" value="HemolysinCabind"/>
    <property type="match status" value="4"/>
</dbReference>
<comment type="subcellular location">
    <subcellularLocation>
        <location evidence="1">Secreted</location>
    </subcellularLocation>
</comment>
<dbReference type="SUPFAM" id="SSF51120">
    <property type="entry name" value="beta-Roll"/>
    <property type="match status" value="1"/>
</dbReference>
<organism evidence="5 6">
    <name type="scientific">Nocardioides kongjuensis</name>
    <dbReference type="NCBI Taxonomy" id="349522"/>
    <lineage>
        <taxon>Bacteria</taxon>
        <taxon>Bacillati</taxon>
        <taxon>Actinomycetota</taxon>
        <taxon>Actinomycetes</taxon>
        <taxon>Propionibacteriales</taxon>
        <taxon>Nocardioidaceae</taxon>
        <taxon>Nocardioides</taxon>
    </lineage>
</organism>
<dbReference type="InterPro" id="IPR011049">
    <property type="entry name" value="Serralysin-like_metalloprot_C"/>
</dbReference>
<proteinExistence type="predicted"/>
<feature type="region of interest" description="Disordered" evidence="3">
    <location>
        <begin position="159"/>
        <end position="181"/>
    </location>
</feature>
<evidence type="ECO:0000256" key="3">
    <source>
        <dbReference type="SAM" id="MobiDB-lite"/>
    </source>
</evidence>
<reference evidence="5 6" key="1">
    <citation type="submission" date="2020-07" db="EMBL/GenBank/DDBJ databases">
        <title>Sequencing the genomes of 1000 actinobacteria strains.</title>
        <authorList>
            <person name="Klenk H.-P."/>
        </authorList>
    </citation>
    <scope>NUCLEOTIDE SEQUENCE [LARGE SCALE GENOMIC DNA]</scope>
    <source>
        <strain evidence="5 6">DSM 19082</strain>
    </source>
</reference>
<feature type="region of interest" description="Disordered" evidence="3">
    <location>
        <begin position="200"/>
        <end position="220"/>
    </location>
</feature>
<dbReference type="EMBL" id="JACCBF010000001">
    <property type="protein sequence ID" value="NYD32644.1"/>
    <property type="molecule type" value="Genomic_DNA"/>
</dbReference>
<gene>
    <name evidence="5" type="ORF">BJ958_004190</name>
</gene>
<protein>
    <recommendedName>
        <fullName evidence="7">Calcium-binding protein</fullName>
    </recommendedName>
</protein>
<keyword evidence="4" id="KW-0732">Signal</keyword>
<accession>A0A852RXR4</accession>
<dbReference type="InterPro" id="IPR018511">
    <property type="entry name" value="Hemolysin-typ_Ca-bd_CS"/>
</dbReference>
<feature type="chain" id="PRO_5033000548" description="Calcium-binding protein" evidence="4">
    <location>
        <begin position="28"/>
        <end position="389"/>
    </location>
</feature>
<dbReference type="Proteomes" id="UP000582231">
    <property type="component" value="Unassembled WGS sequence"/>
</dbReference>
<dbReference type="AlphaFoldDB" id="A0A852RXR4"/>
<evidence type="ECO:0008006" key="7">
    <source>
        <dbReference type="Google" id="ProtNLM"/>
    </source>
</evidence>
<keyword evidence="6" id="KW-1185">Reference proteome</keyword>
<sequence>MRRRLLPVLALALALPASIGLASSAEAAKPRCNGVKATIVGTNKSERIKGTKGRDVIVARGGNDRVNGGGGNDVICGDGGKDTIDGGPGQDYVHGGAGNDLIALGPGNGGIGYGDAGDDTMATGATGQALFGGEGNDLLKTSWPVTLVNGEGGNDTLIGGADPDQLNGGDGDDHVSGGGGDDVDLNGGFGIDTCDGGPGRDNCNGGAPGGPGNSPTDPDICTSEVKQSCQGEEFPQRWLAKVSAVERTDTETRTWSLQMVLLRAGDPTTSSFWREESVSGTFSVQGHNDDCTWSHQGTLDRDFTGDLGLVPAQSLYWLDVVAGGVGTYTISCTGGGGYTEEQGFQAWAASEGGPDTLPWDRSRREITGSWHEDGSYKDVDAEWVITPLD</sequence>
<evidence type="ECO:0000256" key="2">
    <source>
        <dbReference type="ARBA" id="ARBA00022525"/>
    </source>
</evidence>
<dbReference type="PRINTS" id="PR00313">
    <property type="entry name" value="CABNDNGRPT"/>
</dbReference>
<dbReference type="GO" id="GO:0005509">
    <property type="term" value="F:calcium ion binding"/>
    <property type="evidence" value="ECO:0007669"/>
    <property type="project" value="InterPro"/>
</dbReference>
<evidence type="ECO:0000256" key="4">
    <source>
        <dbReference type="SAM" id="SignalP"/>
    </source>
</evidence>
<dbReference type="InterPro" id="IPR050557">
    <property type="entry name" value="RTX_toxin/Mannuronan_C5-epim"/>
</dbReference>